<dbReference type="AlphaFoldDB" id="D1C9J0"/>
<dbReference type="eggNOG" id="ENOG5030TQZ">
    <property type="taxonomic scope" value="Bacteria"/>
</dbReference>
<sequence length="75" mass="8327">MHEHEHGQEHGHGMVNPIELQKLLGGINYPIDKSTLLDRARDAGAGSEVLDALRRLPDQRYNSPTDISDQIGKLT</sequence>
<dbReference type="InterPro" id="IPR021527">
    <property type="entry name" value="DUF2795"/>
</dbReference>
<reference evidence="1 2" key="2">
    <citation type="journal article" date="2010" name="Stand. Genomic Sci.">
        <title>Complete genome sequence of Desulfohalobium retbaense type strain (HR(100)).</title>
        <authorList>
            <person name="Spring S."/>
            <person name="Nolan M."/>
            <person name="Lapidus A."/>
            <person name="Glavina Del Rio T."/>
            <person name="Copeland A."/>
            <person name="Tice H."/>
            <person name="Cheng J.F."/>
            <person name="Lucas S."/>
            <person name="Land M."/>
            <person name="Chen F."/>
            <person name="Bruce D."/>
            <person name="Goodwin L."/>
            <person name="Pitluck S."/>
            <person name="Ivanova N."/>
            <person name="Mavromatis K."/>
            <person name="Mikhailova N."/>
            <person name="Pati A."/>
            <person name="Chen A."/>
            <person name="Palaniappan K."/>
            <person name="Hauser L."/>
            <person name="Chang Y.J."/>
            <person name="Jeffries C.D."/>
            <person name="Munk C."/>
            <person name="Kiss H."/>
            <person name="Chain P."/>
            <person name="Han C."/>
            <person name="Brettin T."/>
            <person name="Detter J.C."/>
            <person name="Schuler E."/>
            <person name="Goker M."/>
            <person name="Rohde M."/>
            <person name="Bristow J."/>
            <person name="Eisen J.A."/>
            <person name="Markowitz V."/>
            <person name="Hugenholtz P."/>
            <person name="Kyrpides N.C."/>
            <person name="Klenk H.P."/>
        </authorList>
    </citation>
    <scope>NUCLEOTIDE SEQUENCE [LARGE SCALE GENOMIC DNA]</scope>
    <source>
        <strain evidence="2">ATCC 49802 / DSM 20745 / S 6022</strain>
    </source>
</reference>
<reference evidence="2" key="1">
    <citation type="submission" date="2009-11" db="EMBL/GenBank/DDBJ databases">
        <title>The complete chromosome 2 of Sphaerobacter thermophilus DSM 20745.</title>
        <authorList>
            <person name="Lucas S."/>
            <person name="Copeland A."/>
            <person name="Lapidus A."/>
            <person name="Glavina del Rio T."/>
            <person name="Dalin E."/>
            <person name="Tice H."/>
            <person name="Bruce D."/>
            <person name="Goodwin L."/>
            <person name="Pitluck S."/>
            <person name="Kyrpides N."/>
            <person name="Mavromatis K."/>
            <person name="Ivanova N."/>
            <person name="Mikhailova N."/>
            <person name="LaButti K.M."/>
            <person name="Clum A."/>
            <person name="Sun H.I."/>
            <person name="Brettin T."/>
            <person name="Detter J.C."/>
            <person name="Han C."/>
            <person name="Larimer F."/>
            <person name="Land M."/>
            <person name="Hauser L."/>
            <person name="Markowitz V."/>
            <person name="Cheng J.F."/>
            <person name="Hugenholtz P."/>
            <person name="Woyke T."/>
            <person name="Wu D."/>
            <person name="Steenblock K."/>
            <person name="Schneider S."/>
            <person name="Pukall R."/>
            <person name="Goeker M."/>
            <person name="Klenk H.P."/>
            <person name="Eisen J.A."/>
        </authorList>
    </citation>
    <scope>NUCLEOTIDE SEQUENCE [LARGE SCALE GENOMIC DNA]</scope>
    <source>
        <strain evidence="2">ATCC 49802 / DSM 20745 / S 6022</strain>
    </source>
</reference>
<evidence type="ECO:0000313" key="2">
    <source>
        <dbReference type="Proteomes" id="UP000002027"/>
    </source>
</evidence>
<organism evidence="1 2">
    <name type="scientific">Sphaerobacter thermophilus (strain ATCC 49802 / DSM 20745 / KCCM 41009 / NCIMB 13125 / S 6022)</name>
    <dbReference type="NCBI Taxonomy" id="479434"/>
    <lineage>
        <taxon>Bacteria</taxon>
        <taxon>Pseudomonadati</taxon>
        <taxon>Thermomicrobiota</taxon>
        <taxon>Thermomicrobia</taxon>
        <taxon>Sphaerobacterales</taxon>
        <taxon>Sphaerobacterineae</taxon>
        <taxon>Sphaerobacteraceae</taxon>
        <taxon>Sphaerobacter</taxon>
    </lineage>
</organism>
<dbReference type="RefSeq" id="WP_012873518.1">
    <property type="nucleotide sequence ID" value="NC_013524.1"/>
</dbReference>
<protein>
    <recommendedName>
        <fullName evidence="3">DUF2795 domain-containing protein</fullName>
    </recommendedName>
</protein>
<gene>
    <name evidence="1" type="ordered locus">Sthe_3083</name>
</gene>
<evidence type="ECO:0008006" key="3">
    <source>
        <dbReference type="Google" id="ProtNLM"/>
    </source>
</evidence>
<dbReference type="Pfam" id="PF11387">
    <property type="entry name" value="DUF2795"/>
    <property type="match status" value="1"/>
</dbReference>
<proteinExistence type="predicted"/>
<evidence type="ECO:0000313" key="1">
    <source>
        <dbReference type="EMBL" id="ACZ40483.1"/>
    </source>
</evidence>
<accession>D1C9J0</accession>
<name>D1C9J0_SPHTD</name>
<keyword evidence="2" id="KW-1185">Reference proteome</keyword>
<dbReference type="Proteomes" id="UP000002027">
    <property type="component" value="Chromosome 2"/>
</dbReference>
<dbReference type="EMBL" id="CP001824">
    <property type="protein sequence ID" value="ACZ40483.1"/>
    <property type="molecule type" value="Genomic_DNA"/>
</dbReference>
<dbReference type="HOGENOM" id="CLU_159338_3_0_0"/>
<dbReference type="STRING" id="479434.Sthe_3083"/>
<dbReference type="InParanoid" id="D1C9J0"/>
<dbReference type="KEGG" id="sti:Sthe_3083"/>